<evidence type="ECO:0000313" key="2">
    <source>
        <dbReference type="EMBL" id="KAL0133052.1"/>
    </source>
</evidence>
<dbReference type="AlphaFoldDB" id="A0AAW2H0I2"/>
<keyword evidence="3" id="KW-1185">Reference proteome</keyword>
<evidence type="ECO:0000256" key="1">
    <source>
        <dbReference type="SAM" id="MobiDB-lite"/>
    </source>
</evidence>
<proteinExistence type="predicted"/>
<sequence length="95" mass="10528">MGLMFKRHSSSRDARHDNYILPVNNTSNDSPSSKSSPESRQSLAFSLSLSLSPFLFLSLDSSSRMTELRNGKESITRQPAPDRDSGGVDGQILRR</sequence>
<feature type="compositionally biased region" description="Basic and acidic residues" evidence="1">
    <location>
        <begin position="66"/>
        <end position="86"/>
    </location>
</feature>
<dbReference type="EMBL" id="JADYXP020000001">
    <property type="protein sequence ID" value="KAL0133052.1"/>
    <property type="molecule type" value="Genomic_DNA"/>
</dbReference>
<dbReference type="Proteomes" id="UP001430953">
    <property type="component" value="Unassembled WGS sequence"/>
</dbReference>
<feature type="region of interest" description="Disordered" evidence="1">
    <location>
        <begin position="66"/>
        <end position="95"/>
    </location>
</feature>
<feature type="compositionally biased region" description="Low complexity" evidence="1">
    <location>
        <begin position="27"/>
        <end position="42"/>
    </location>
</feature>
<protein>
    <submittedName>
        <fullName evidence="2">Uncharacterized protein</fullName>
    </submittedName>
</protein>
<feature type="region of interest" description="Disordered" evidence="1">
    <location>
        <begin position="1"/>
        <end position="42"/>
    </location>
</feature>
<comment type="caution">
    <text evidence="2">The sequence shown here is derived from an EMBL/GenBank/DDBJ whole genome shotgun (WGS) entry which is preliminary data.</text>
</comment>
<reference evidence="2 3" key="1">
    <citation type="submission" date="2023-03" db="EMBL/GenBank/DDBJ databases">
        <title>High recombination rates correlate with genetic variation in Cardiocondyla obscurior ants.</title>
        <authorList>
            <person name="Errbii M."/>
        </authorList>
    </citation>
    <scope>NUCLEOTIDE SEQUENCE [LARGE SCALE GENOMIC DNA]</scope>
    <source>
        <strain evidence="2">Alpha-2009</strain>
        <tissue evidence="2">Whole body</tissue>
    </source>
</reference>
<organism evidence="2 3">
    <name type="scientific">Cardiocondyla obscurior</name>
    <dbReference type="NCBI Taxonomy" id="286306"/>
    <lineage>
        <taxon>Eukaryota</taxon>
        <taxon>Metazoa</taxon>
        <taxon>Ecdysozoa</taxon>
        <taxon>Arthropoda</taxon>
        <taxon>Hexapoda</taxon>
        <taxon>Insecta</taxon>
        <taxon>Pterygota</taxon>
        <taxon>Neoptera</taxon>
        <taxon>Endopterygota</taxon>
        <taxon>Hymenoptera</taxon>
        <taxon>Apocrita</taxon>
        <taxon>Aculeata</taxon>
        <taxon>Formicoidea</taxon>
        <taxon>Formicidae</taxon>
        <taxon>Myrmicinae</taxon>
        <taxon>Cardiocondyla</taxon>
    </lineage>
</organism>
<gene>
    <name evidence="2" type="ORF">PUN28_000655</name>
</gene>
<name>A0AAW2H0I2_9HYME</name>
<evidence type="ECO:0000313" key="3">
    <source>
        <dbReference type="Proteomes" id="UP001430953"/>
    </source>
</evidence>
<accession>A0AAW2H0I2</accession>